<name>A0ABQ9H3S9_9NEOP</name>
<reference evidence="2 3" key="1">
    <citation type="submission" date="2023-02" db="EMBL/GenBank/DDBJ databases">
        <title>LHISI_Scaffold_Assembly.</title>
        <authorList>
            <person name="Stuart O.P."/>
            <person name="Cleave R."/>
            <person name="Magrath M.J.L."/>
            <person name="Mikheyev A.S."/>
        </authorList>
    </citation>
    <scope>NUCLEOTIDE SEQUENCE [LARGE SCALE GENOMIC DNA]</scope>
    <source>
        <strain evidence="2">Daus_M_001</strain>
        <tissue evidence="2">Leg muscle</tissue>
    </source>
</reference>
<organism evidence="2 3">
    <name type="scientific">Dryococelus australis</name>
    <dbReference type="NCBI Taxonomy" id="614101"/>
    <lineage>
        <taxon>Eukaryota</taxon>
        <taxon>Metazoa</taxon>
        <taxon>Ecdysozoa</taxon>
        <taxon>Arthropoda</taxon>
        <taxon>Hexapoda</taxon>
        <taxon>Insecta</taxon>
        <taxon>Pterygota</taxon>
        <taxon>Neoptera</taxon>
        <taxon>Polyneoptera</taxon>
        <taxon>Phasmatodea</taxon>
        <taxon>Verophasmatodea</taxon>
        <taxon>Anareolatae</taxon>
        <taxon>Phasmatidae</taxon>
        <taxon>Eurycanthinae</taxon>
        <taxon>Dryococelus</taxon>
    </lineage>
</organism>
<evidence type="ECO:0000256" key="1">
    <source>
        <dbReference type="SAM" id="Phobius"/>
    </source>
</evidence>
<keyword evidence="3" id="KW-1185">Reference proteome</keyword>
<evidence type="ECO:0000313" key="3">
    <source>
        <dbReference type="Proteomes" id="UP001159363"/>
    </source>
</evidence>
<comment type="caution">
    <text evidence="2">The sequence shown here is derived from an EMBL/GenBank/DDBJ whole genome shotgun (WGS) entry which is preliminary data.</text>
</comment>
<keyword evidence="1" id="KW-0472">Membrane</keyword>
<keyword evidence="1" id="KW-1133">Transmembrane helix</keyword>
<dbReference type="EMBL" id="JARBHB010000007">
    <property type="protein sequence ID" value="KAJ8878958.1"/>
    <property type="molecule type" value="Genomic_DNA"/>
</dbReference>
<sequence>MIWHYTTGHQGHPISLPVIFFLVGSSVYMPPIPKTMDEFRNRITTVVSGCSNTRYALTGKQPVFDLKRSEYRKARCQLKQTTICICVIRVPYSVTQFCDAKVIILIAHARPSIIHGPADWTTPSSRITGARDYVRPRPHQGGPCGFNSSTLLLTYEVVSCHTLSLEGPYILLLNCIQLQPNLALNYMFIMSGTDWLDLASVHSRDLLLTEVA</sequence>
<feature type="transmembrane region" description="Helical" evidence="1">
    <location>
        <begin position="14"/>
        <end position="32"/>
    </location>
</feature>
<accession>A0ABQ9H3S9</accession>
<keyword evidence="1" id="KW-0812">Transmembrane</keyword>
<dbReference type="Proteomes" id="UP001159363">
    <property type="component" value="Chromosome 6"/>
</dbReference>
<gene>
    <name evidence="2" type="ORF">PR048_019562</name>
</gene>
<protein>
    <submittedName>
        <fullName evidence="2">Uncharacterized protein</fullName>
    </submittedName>
</protein>
<evidence type="ECO:0000313" key="2">
    <source>
        <dbReference type="EMBL" id="KAJ8878958.1"/>
    </source>
</evidence>
<proteinExistence type="predicted"/>